<dbReference type="PANTHER" id="PTHR11528">
    <property type="entry name" value="HEAT SHOCK PROTEIN 90 FAMILY MEMBER"/>
    <property type="match status" value="1"/>
</dbReference>
<dbReference type="CDD" id="cd16927">
    <property type="entry name" value="HATPase_Hsp90-like"/>
    <property type="match status" value="1"/>
</dbReference>
<dbReference type="Gene3D" id="1.20.120.790">
    <property type="entry name" value="Heat shock protein 90, C-terminal domain"/>
    <property type="match status" value="1"/>
</dbReference>
<dbReference type="PATRIC" id="fig|1495769.3.peg.181"/>
<evidence type="ECO:0000256" key="4">
    <source>
        <dbReference type="ARBA" id="ARBA00022741"/>
    </source>
</evidence>
<evidence type="ECO:0000256" key="7">
    <source>
        <dbReference type="ARBA" id="ARBA00023186"/>
    </source>
</evidence>
<feature type="binding site" evidence="11">
    <location>
        <position position="99"/>
    </location>
    <ligand>
        <name>ATP</name>
        <dbReference type="ChEBI" id="CHEBI:30616"/>
    </ligand>
</feature>
<dbReference type="GO" id="GO:0016887">
    <property type="term" value="F:ATP hydrolysis activity"/>
    <property type="evidence" value="ECO:0007669"/>
    <property type="project" value="InterPro"/>
</dbReference>
<feature type="region of interest" description="A; substrate-binding" evidence="10">
    <location>
        <begin position="1"/>
        <end position="341"/>
    </location>
</feature>
<keyword evidence="7 10" id="KW-0143">Chaperone</keyword>
<feature type="binding site" evidence="11">
    <location>
        <position position="174"/>
    </location>
    <ligand>
        <name>ATP</name>
        <dbReference type="ChEBI" id="CHEBI:30616"/>
    </ligand>
</feature>
<feature type="region of interest" description="C" evidence="10">
    <location>
        <begin position="559"/>
        <end position="632"/>
    </location>
</feature>
<comment type="subcellular location">
    <subcellularLocation>
        <location evidence="1 10">Cytoplasm</location>
    </subcellularLocation>
</comment>
<comment type="caution">
    <text evidence="10">Lacks conserved residue(s) required for the propagation of feature annotation.</text>
</comment>
<dbReference type="InterPro" id="IPR020575">
    <property type="entry name" value="Hsp90_N"/>
</dbReference>
<proteinExistence type="inferred from homology"/>
<evidence type="ECO:0000256" key="3">
    <source>
        <dbReference type="ARBA" id="ARBA00022490"/>
    </source>
</evidence>
<dbReference type="FunFam" id="3.30.565.10:FF:000009">
    <property type="entry name" value="Molecular chaperone HtpG"/>
    <property type="match status" value="1"/>
</dbReference>
<evidence type="ECO:0000256" key="1">
    <source>
        <dbReference type="ARBA" id="ARBA00004496"/>
    </source>
</evidence>
<dbReference type="PIRSF" id="PIRSF002583">
    <property type="entry name" value="Hsp90"/>
    <property type="match status" value="1"/>
</dbReference>
<dbReference type="PRINTS" id="PR00775">
    <property type="entry name" value="HEATSHOCK90"/>
</dbReference>
<dbReference type="GO" id="GO:0140662">
    <property type="term" value="F:ATP-dependent protein folding chaperone"/>
    <property type="evidence" value="ECO:0007669"/>
    <property type="project" value="InterPro"/>
</dbReference>
<dbReference type="STRING" id="1495769.CEM_191"/>
<dbReference type="SUPFAM" id="SSF54211">
    <property type="entry name" value="Ribosomal protein S5 domain 2-like"/>
    <property type="match status" value="1"/>
</dbReference>
<feature type="binding site" evidence="11">
    <location>
        <begin position="100"/>
        <end position="101"/>
    </location>
    <ligand>
        <name>ATP</name>
        <dbReference type="ChEBI" id="CHEBI:30616"/>
    </ligand>
</feature>
<dbReference type="EMBL" id="LM655252">
    <property type="protein sequence ID" value="CDZ16458.1"/>
    <property type="molecule type" value="Genomic_DNA"/>
</dbReference>
<dbReference type="GO" id="GO:0005524">
    <property type="term" value="F:ATP binding"/>
    <property type="evidence" value="ECO:0007669"/>
    <property type="project" value="UniProtKB-UniRule"/>
</dbReference>
<dbReference type="SUPFAM" id="SSF110942">
    <property type="entry name" value="HSP90 C-terminal domain"/>
    <property type="match status" value="1"/>
</dbReference>
<evidence type="ECO:0000256" key="2">
    <source>
        <dbReference type="ARBA" id="ARBA00008239"/>
    </source>
</evidence>
<keyword evidence="14" id="KW-1185">Reference proteome</keyword>
<evidence type="ECO:0000256" key="10">
    <source>
        <dbReference type="HAMAP-Rule" id="MF_00505"/>
    </source>
</evidence>
<name>A0A078KE64_9GAMM</name>
<keyword evidence="3 10" id="KW-0963">Cytoplasm</keyword>
<dbReference type="GO" id="GO:0005737">
    <property type="term" value="C:cytoplasm"/>
    <property type="evidence" value="ECO:0007669"/>
    <property type="project" value="UniProtKB-SubCell"/>
</dbReference>
<feature type="binding site" evidence="11">
    <location>
        <position position="341"/>
    </location>
    <ligand>
        <name>ATP</name>
        <dbReference type="ChEBI" id="CHEBI:30616"/>
    </ligand>
</feature>
<dbReference type="AlphaFoldDB" id="A0A078KE64"/>
<keyword evidence="4 10" id="KW-0547">Nucleotide-binding</keyword>
<feature type="binding site" evidence="11">
    <location>
        <position position="85"/>
    </location>
    <ligand>
        <name>ATP</name>
        <dbReference type="ChEBI" id="CHEBI:30616"/>
    </ligand>
</feature>
<dbReference type="InterPro" id="IPR036890">
    <property type="entry name" value="HATPase_C_sf"/>
</dbReference>
<gene>
    <name evidence="10 13" type="primary">htpG</name>
    <name evidence="13" type="ORF">CEM_191</name>
</gene>
<dbReference type="Gene3D" id="3.40.50.11260">
    <property type="match status" value="1"/>
</dbReference>
<protein>
    <recommendedName>
        <fullName evidence="9 10">Chaperone protein HtpG</fullName>
    </recommendedName>
    <alternativeName>
        <fullName evidence="10">Heat shock protein HtpG</fullName>
    </alternativeName>
    <alternativeName>
        <fullName evidence="10">High temperature protein G</fullName>
    </alternativeName>
</protein>
<dbReference type="InterPro" id="IPR001404">
    <property type="entry name" value="Hsp90_fam"/>
</dbReference>
<evidence type="ECO:0000256" key="6">
    <source>
        <dbReference type="ARBA" id="ARBA00023016"/>
    </source>
</evidence>
<evidence type="ECO:0000256" key="11">
    <source>
        <dbReference type="PIRSR" id="PIRSR002583-1"/>
    </source>
</evidence>
<dbReference type="GO" id="GO:0051082">
    <property type="term" value="F:unfolded protein binding"/>
    <property type="evidence" value="ECO:0007669"/>
    <property type="project" value="UniProtKB-UniRule"/>
</dbReference>
<feature type="domain" description="Histidine kinase/HSP90-like ATPase" evidence="12">
    <location>
        <begin position="27"/>
        <end position="184"/>
    </location>
</feature>
<dbReference type="InterPro" id="IPR003594">
    <property type="entry name" value="HATPase_dom"/>
</dbReference>
<dbReference type="Pfam" id="PF00183">
    <property type="entry name" value="HSP90"/>
    <property type="match status" value="1"/>
</dbReference>
<dbReference type="Gene3D" id="3.30.565.10">
    <property type="entry name" value="Histidine kinase-like ATPase, C-terminal domain"/>
    <property type="match status" value="1"/>
</dbReference>
<evidence type="ECO:0000259" key="12">
    <source>
        <dbReference type="SMART" id="SM00387"/>
    </source>
</evidence>
<keyword evidence="6 10" id="KW-0346">Stress response</keyword>
<dbReference type="InterPro" id="IPR037196">
    <property type="entry name" value="HSP90_C"/>
</dbReference>
<dbReference type="Gene3D" id="3.30.230.80">
    <property type="match status" value="1"/>
</dbReference>
<dbReference type="Proteomes" id="UP000032420">
    <property type="component" value="Chromosome I"/>
</dbReference>
<evidence type="ECO:0000256" key="5">
    <source>
        <dbReference type="ARBA" id="ARBA00022840"/>
    </source>
</evidence>
<comment type="similarity">
    <text evidence="2 10">Belongs to the heat shock protein 90 family.</text>
</comment>
<keyword evidence="5 10" id="KW-0067">ATP-binding</keyword>
<comment type="subunit">
    <text evidence="10">Homodimer.</text>
</comment>
<feature type="binding site" evidence="11">
    <location>
        <position position="93"/>
    </location>
    <ligand>
        <name>ATP</name>
        <dbReference type="ChEBI" id="CHEBI:30616"/>
    </ligand>
</feature>
<dbReference type="OrthoDB" id="9802640at2"/>
<feature type="binding site" evidence="11">
    <location>
        <position position="38"/>
    </location>
    <ligand>
        <name>ATP</name>
        <dbReference type="ChEBI" id="CHEBI:30616"/>
    </ligand>
</feature>
<evidence type="ECO:0000313" key="14">
    <source>
        <dbReference type="Proteomes" id="UP000032420"/>
    </source>
</evidence>
<dbReference type="SUPFAM" id="SSF55874">
    <property type="entry name" value="ATPase domain of HSP90 chaperone/DNA topoisomerase II/histidine kinase"/>
    <property type="match status" value="1"/>
</dbReference>
<organism evidence="13 14">
    <name type="scientific">Candidatus Johnevansia muelleri</name>
    <dbReference type="NCBI Taxonomy" id="1495769"/>
    <lineage>
        <taxon>Bacteria</taxon>
        <taxon>Pseudomonadati</taxon>
        <taxon>Pseudomonadota</taxon>
        <taxon>Gammaproteobacteria</taxon>
        <taxon>Candidatus Johnevansiales</taxon>
        <taxon>Candidatus Johnevansiaceae</taxon>
        <taxon>Candidatus Johnevansia</taxon>
    </lineage>
</organism>
<dbReference type="FunFam" id="3.30.230.80:FF:000002">
    <property type="entry name" value="Molecular chaperone HtpG"/>
    <property type="match status" value="1"/>
</dbReference>
<evidence type="ECO:0000313" key="13">
    <source>
        <dbReference type="EMBL" id="CDZ16458.1"/>
    </source>
</evidence>
<feature type="binding site" evidence="11">
    <location>
        <position position="34"/>
    </location>
    <ligand>
        <name>ATP</name>
        <dbReference type="ChEBI" id="CHEBI:30616"/>
    </ligand>
</feature>
<sequence>MYKKKFLSFQTEVKQLLHLMINSLYSNREIFIRELISNAVDACDKLHYNALNNDALYEGDQNLFIEIEVNNKNNILVIRDNGIGMTKEEVISNLGTIAKSGTADFLAKLSEQQKKDAKLIGQFGVGFYSAFIVSSEVTVRTRLAGTKFKNGTQWYSKGEGEFSIEPLMLNKHGTEIILKLKNNAKEFSEEYKIKEIIKKYSDHINIPVKMITVQNSKIKDKYGKNLPTWLSVNEANALWKKNKNEISDDEYKNFYKHITNDYMEPLTWSHNKVEGNLEYTSLLYLPSRAPIDIYQKEGIRGLKLYVQRIFIMDNIDQFLPIYLRFIKGVIDSNDLSINVSREILQKNPQVEKIKSALTKRVLDMFNKLAKDEKNYQKFFDQFGSILKEGLSEDYVNHANIASLLRFYTTYNDKHIQNQTLDNYISRMKEGQHKIYYVVSDSFKSACNSPHIEIFRKKGIEVLLLVDRIDEWVMMNHLTEFKNKKFSDISKGDLDLGNIEDDKEKKNLIEHTKSKENLISRIKKVLGDRVADVRFTHRLVDSPACIVISEKDMGFQMRRIMEAANQILPNTKPIFEINPQHLIIIKLEKNIDQKFNDLIEVLFNQAILAKGGTLEDPVNYIKRINNLLLNDSI</sequence>
<feature type="binding site" evidence="11">
    <location>
        <position position="80"/>
    </location>
    <ligand>
        <name>ATP</name>
        <dbReference type="ChEBI" id="CHEBI:30616"/>
    </ligand>
</feature>
<dbReference type="NCBIfam" id="NF003555">
    <property type="entry name" value="PRK05218.1"/>
    <property type="match status" value="1"/>
</dbReference>
<dbReference type="Pfam" id="PF13589">
    <property type="entry name" value="HATPase_c_3"/>
    <property type="match status" value="1"/>
</dbReference>
<dbReference type="HOGENOM" id="CLU_006684_3_0_6"/>
<feature type="binding site" evidence="11">
    <location>
        <begin position="122"/>
        <end position="127"/>
    </location>
    <ligand>
        <name>ATP</name>
        <dbReference type="ChEBI" id="CHEBI:30616"/>
    </ligand>
</feature>
<dbReference type="SMART" id="SM00387">
    <property type="entry name" value="HATPase_c"/>
    <property type="match status" value="1"/>
</dbReference>
<accession>A0A078KE64</accession>
<dbReference type="KEGG" id="eme:CEM_191"/>
<dbReference type="InterPro" id="IPR020568">
    <property type="entry name" value="Ribosomal_Su5_D2-typ_SF"/>
</dbReference>
<evidence type="ECO:0000256" key="8">
    <source>
        <dbReference type="ARBA" id="ARBA00058590"/>
    </source>
</evidence>
<comment type="function">
    <text evidence="8 10">Molecular chaperone. Has ATPase activity.</text>
</comment>
<evidence type="ECO:0000256" key="9">
    <source>
        <dbReference type="ARBA" id="ARBA00070675"/>
    </source>
</evidence>
<reference evidence="14" key="1">
    <citation type="submission" date="2014-07" db="EMBL/GenBank/DDBJ databases">
        <authorList>
            <person name="Santos-Garcia D."/>
        </authorList>
    </citation>
    <scope>NUCLEOTIDE SEQUENCE [LARGE SCALE GENOMIC DNA]</scope>
</reference>
<dbReference type="HAMAP" id="MF_00505">
    <property type="entry name" value="HSP90"/>
    <property type="match status" value="1"/>
</dbReference>